<comment type="caution">
    <text evidence="2">The sequence shown here is derived from an EMBL/GenBank/DDBJ whole genome shotgun (WGS) entry which is preliminary data.</text>
</comment>
<accession>A0A401QB17</accession>
<proteinExistence type="predicted"/>
<keyword evidence="3" id="KW-1185">Reference proteome</keyword>
<keyword evidence="1" id="KW-1133">Transmembrane helix</keyword>
<dbReference type="EMBL" id="BFAA01022209">
    <property type="protein sequence ID" value="GCB82546.1"/>
    <property type="molecule type" value="Genomic_DNA"/>
</dbReference>
<keyword evidence="1" id="KW-0472">Membrane</keyword>
<protein>
    <submittedName>
        <fullName evidence="2">Uncharacterized protein</fullName>
    </submittedName>
</protein>
<name>A0A401QB17_SCYTO</name>
<sequence length="38" mass="4159">KSRQHLLLVGGVSLLIGIIIVVAVVFLMKKFAPSVKKR</sequence>
<organism evidence="2 3">
    <name type="scientific">Scyliorhinus torazame</name>
    <name type="common">Cloudy catshark</name>
    <name type="synonym">Catulus torazame</name>
    <dbReference type="NCBI Taxonomy" id="75743"/>
    <lineage>
        <taxon>Eukaryota</taxon>
        <taxon>Metazoa</taxon>
        <taxon>Chordata</taxon>
        <taxon>Craniata</taxon>
        <taxon>Vertebrata</taxon>
        <taxon>Chondrichthyes</taxon>
        <taxon>Elasmobranchii</taxon>
        <taxon>Galeomorphii</taxon>
        <taxon>Galeoidea</taxon>
        <taxon>Carcharhiniformes</taxon>
        <taxon>Scyliorhinidae</taxon>
        <taxon>Scyliorhinus</taxon>
    </lineage>
</organism>
<feature type="transmembrane region" description="Helical" evidence="1">
    <location>
        <begin position="6"/>
        <end position="28"/>
    </location>
</feature>
<feature type="non-terminal residue" evidence="2">
    <location>
        <position position="1"/>
    </location>
</feature>
<gene>
    <name evidence="2" type="ORF">scyTo_0022352</name>
</gene>
<dbReference type="Proteomes" id="UP000288216">
    <property type="component" value="Unassembled WGS sequence"/>
</dbReference>
<keyword evidence="1" id="KW-0812">Transmembrane</keyword>
<evidence type="ECO:0000313" key="3">
    <source>
        <dbReference type="Proteomes" id="UP000288216"/>
    </source>
</evidence>
<reference evidence="2 3" key="1">
    <citation type="journal article" date="2018" name="Nat. Ecol. Evol.">
        <title>Shark genomes provide insights into elasmobranch evolution and the origin of vertebrates.</title>
        <authorList>
            <person name="Hara Y"/>
            <person name="Yamaguchi K"/>
            <person name="Onimaru K"/>
            <person name="Kadota M"/>
            <person name="Koyanagi M"/>
            <person name="Keeley SD"/>
            <person name="Tatsumi K"/>
            <person name="Tanaka K"/>
            <person name="Motone F"/>
            <person name="Kageyama Y"/>
            <person name="Nozu R"/>
            <person name="Adachi N"/>
            <person name="Nishimura O"/>
            <person name="Nakagawa R"/>
            <person name="Tanegashima C"/>
            <person name="Kiyatake I"/>
            <person name="Matsumoto R"/>
            <person name="Murakumo K"/>
            <person name="Nishida K"/>
            <person name="Terakita A"/>
            <person name="Kuratani S"/>
            <person name="Sato K"/>
            <person name="Hyodo S Kuraku.S."/>
        </authorList>
    </citation>
    <scope>NUCLEOTIDE SEQUENCE [LARGE SCALE GENOMIC DNA]</scope>
</reference>
<dbReference type="AlphaFoldDB" id="A0A401QB17"/>
<evidence type="ECO:0000313" key="2">
    <source>
        <dbReference type="EMBL" id="GCB82546.1"/>
    </source>
</evidence>
<evidence type="ECO:0000256" key="1">
    <source>
        <dbReference type="SAM" id="Phobius"/>
    </source>
</evidence>